<dbReference type="Gene3D" id="3.40.190.290">
    <property type="match status" value="1"/>
</dbReference>
<evidence type="ECO:0000256" key="3">
    <source>
        <dbReference type="ARBA" id="ARBA00023125"/>
    </source>
</evidence>
<dbReference type="SUPFAM" id="SSF46785">
    <property type="entry name" value="Winged helix' DNA-binding domain"/>
    <property type="match status" value="1"/>
</dbReference>
<dbReference type="SUPFAM" id="SSF53850">
    <property type="entry name" value="Periplasmic binding protein-like II"/>
    <property type="match status" value="1"/>
</dbReference>
<evidence type="ECO:0000313" key="6">
    <source>
        <dbReference type="EMBL" id="MDO1531152.1"/>
    </source>
</evidence>
<dbReference type="Proteomes" id="UP001169027">
    <property type="component" value="Unassembled WGS sequence"/>
</dbReference>
<protein>
    <submittedName>
        <fullName evidence="6">LysR family transcriptional regulator</fullName>
    </submittedName>
</protein>
<reference evidence="6" key="1">
    <citation type="submission" date="2023-06" db="EMBL/GenBank/DDBJ databases">
        <authorList>
            <person name="Jiang Y."/>
            <person name="Liu Q."/>
        </authorList>
    </citation>
    <scope>NUCLEOTIDE SEQUENCE</scope>
    <source>
        <strain evidence="6">CGMCC 1.12090</strain>
    </source>
</reference>
<dbReference type="EMBL" id="JAUKVY010000001">
    <property type="protein sequence ID" value="MDO1531152.1"/>
    <property type="molecule type" value="Genomic_DNA"/>
</dbReference>
<evidence type="ECO:0000256" key="4">
    <source>
        <dbReference type="ARBA" id="ARBA00023163"/>
    </source>
</evidence>
<dbReference type="PROSITE" id="PS50931">
    <property type="entry name" value="HTH_LYSR"/>
    <property type="match status" value="1"/>
</dbReference>
<name>A0ABT8RYQ0_9BURK</name>
<comment type="similarity">
    <text evidence="1">Belongs to the LysR transcriptional regulatory family.</text>
</comment>
<dbReference type="InterPro" id="IPR005119">
    <property type="entry name" value="LysR_subst-bd"/>
</dbReference>
<dbReference type="Gene3D" id="1.10.10.10">
    <property type="entry name" value="Winged helix-like DNA-binding domain superfamily/Winged helix DNA-binding domain"/>
    <property type="match status" value="1"/>
</dbReference>
<keyword evidence="3" id="KW-0238">DNA-binding</keyword>
<comment type="caution">
    <text evidence="6">The sequence shown here is derived from an EMBL/GenBank/DDBJ whole genome shotgun (WGS) entry which is preliminary data.</text>
</comment>
<evidence type="ECO:0000259" key="5">
    <source>
        <dbReference type="PROSITE" id="PS50931"/>
    </source>
</evidence>
<dbReference type="PRINTS" id="PR00039">
    <property type="entry name" value="HTHLYSR"/>
</dbReference>
<dbReference type="PANTHER" id="PTHR30419:SF8">
    <property type="entry name" value="NITROGEN ASSIMILATION TRANSCRIPTIONAL ACTIVATOR-RELATED"/>
    <property type="match status" value="1"/>
</dbReference>
<evidence type="ECO:0000256" key="1">
    <source>
        <dbReference type="ARBA" id="ARBA00009437"/>
    </source>
</evidence>
<dbReference type="Pfam" id="PF00126">
    <property type="entry name" value="HTH_1"/>
    <property type="match status" value="1"/>
</dbReference>
<dbReference type="Pfam" id="PF03466">
    <property type="entry name" value="LysR_substrate"/>
    <property type="match status" value="1"/>
</dbReference>
<keyword evidence="7" id="KW-1185">Reference proteome</keyword>
<keyword evidence="2" id="KW-0805">Transcription regulation</keyword>
<dbReference type="PANTHER" id="PTHR30419">
    <property type="entry name" value="HTH-TYPE TRANSCRIPTIONAL REGULATOR YBHD"/>
    <property type="match status" value="1"/>
</dbReference>
<dbReference type="InterPro" id="IPR050950">
    <property type="entry name" value="HTH-type_LysR_regulators"/>
</dbReference>
<gene>
    <name evidence="6" type="ORF">Q2T77_02540</name>
</gene>
<accession>A0ABT8RYQ0</accession>
<organism evidence="6 7">
    <name type="scientific">Variovorax ginsengisoli</name>
    <dbReference type="NCBI Taxonomy" id="363844"/>
    <lineage>
        <taxon>Bacteria</taxon>
        <taxon>Pseudomonadati</taxon>
        <taxon>Pseudomonadota</taxon>
        <taxon>Betaproteobacteria</taxon>
        <taxon>Burkholderiales</taxon>
        <taxon>Comamonadaceae</taxon>
        <taxon>Variovorax</taxon>
    </lineage>
</organism>
<evidence type="ECO:0000256" key="2">
    <source>
        <dbReference type="ARBA" id="ARBA00023015"/>
    </source>
</evidence>
<proteinExistence type="inferred from homology"/>
<dbReference type="RefSeq" id="WP_301803292.1">
    <property type="nucleotide sequence ID" value="NZ_JAUJZH010000001.1"/>
</dbReference>
<feature type="domain" description="HTH lysR-type" evidence="5">
    <location>
        <begin position="1"/>
        <end position="58"/>
    </location>
</feature>
<dbReference type="InterPro" id="IPR000847">
    <property type="entry name" value="LysR_HTH_N"/>
</dbReference>
<dbReference type="InterPro" id="IPR036390">
    <property type="entry name" value="WH_DNA-bd_sf"/>
</dbReference>
<keyword evidence="4" id="KW-0804">Transcription</keyword>
<dbReference type="InterPro" id="IPR036388">
    <property type="entry name" value="WH-like_DNA-bd_sf"/>
</dbReference>
<evidence type="ECO:0000313" key="7">
    <source>
        <dbReference type="Proteomes" id="UP001169027"/>
    </source>
</evidence>
<sequence>MNLKQFRYFVAISEQRSFLQAAQVLHISQPSVSAQIKLLEEELGVQLFERRFDGAILTPEGRDFLVHARTVLDAVVAAASSMRVHQSSEVGRVAVGIPGSLTSLLTVPLIQTVRQEMPNVQLRVVSGLSGHIARWLPEGAIDFGLVYASSSAPGLDLEWVLDENLFLAARDRCDLDGLLEAKGQVPASRLAGLPMVLPGREHGLRSVVEGALDKVGVSLHVTAEVDATEQLKEMVRRTGCFTILSLAAIQNDPAEGRLVTARIVKPTIDRRISIAHTTGRPLSRAARRVKEILKTLIAQELEKGWWTDGRRSDGS</sequence>